<keyword evidence="6 8" id="KW-1133">Transmembrane helix</keyword>
<evidence type="ECO:0000313" key="9">
    <source>
        <dbReference type="EMBL" id="SEW24630.1"/>
    </source>
</evidence>
<feature type="transmembrane region" description="Helical" evidence="8">
    <location>
        <begin position="45"/>
        <end position="63"/>
    </location>
</feature>
<evidence type="ECO:0000313" key="10">
    <source>
        <dbReference type="Proteomes" id="UP000183275"/>
    </source>
</evidence>
<keyword evidence="10" id="KW-1185">Reference proteome</keyword>
<evidence type="ECO:0000256" key="2">
    <source>
        <dbReference type="ARBA" id="ARBA00022448"/>
    </source>
</evidence>
<name>A0A1I0QCK7_9EURY</name>
<sequence>MVSTLLVAAVVGIALGAFLQKGRFCFVNAFRDFFAYKDSRVTKGVLAATLLTMVFWGIAYQLGYYQGFWTPQWGLTGLIGGFIFGVGMTYAGGCASGTLYRAGEGYLQFWLTLLFMGVGYAGFTVAFPTLESTYFDALTFGEGVSLFAYSSLPAGLLALVVAGVALLVYATLIGRSSAAAAFGERADAAELRPTALLAPAAGLRQFVHGTRAYFAGLTRAWRNPIAASKQPWDPRTAALGITAAAVLWFTQVSIVGVTGPEARWTGYLLSQVGVDAGSFEYWGSVLFQGQGVGLTVDMVMIAFVIVGAFLAAVWSGDFSVRVPKRRRLPNAVVGGLMMGAGSRLAPGCNIGNIYSGIAELSVHSFIAAVGIVAGVYVMTHWIYREVGCAI</sequence>
<organism evidence="9 10">
    <name type="scientific">Natrinema salifodinae</name>
    <dbReference type="NCBI Taxonomy" id="1202768"/>
    <lineage>
        <taxon>Archaea</taxon>
        <taxon>Methanobacteriati</taxon>
        <taxon>Methanobacteriota</taxon>
        <taxon>Stenosarchaea group</taxon>
        <taxon>Halobacteria</taxon>
        <taxon>Halobacteriales</taxon>
        <taxon>Natrialbaceae</taxon>
        <taxon>Natrinema</taxon>
    </lineage>
</organism>
<keyword evidence="2" id="KW-0813">Transport</keyword>
<accession>A0A1I0QCK7</accession>
<keyword evidence="4" id="KW-0997">Cell inner membrane</keyword>
<dbReference type="InterPro" id="IPR007272">
    <property type="entry name" value="Sulf_transp_TsuA/YedE"/>
</dbReference>
<evidence type="ECO:0000256" key="3">
    <source>
        <dbReference type="ARBA" id="ARBA00022475"/>
    </source>
</evidence>
<dbReference type="PANTHER" id="PTHR30574:SF1">
    <property type="entry name" value="SULPHUR TRANSPORT DOMAIN-CONTAINING PROTEIN"/>
    <property type="match status" value="1"/>
</dbReference>
<feature type="transmembrane region" description="Helical" evidence="8">
    <location>
        <begin position="147"/>
        <end position="169"/>
    </location>
</feature>
<gene>
    <name evidence="9" type="ORF">SAMN05216285_3370</name>
</gene>
<evidence type="ECO:0000256" key="4">
    <source>
        <dbReference type="ARBA" id="ARBA00022519"/>
    </source>
</evidence>
<dbReference type="GO" id="GO:0005886">
    <property type="term" value="C:plasma membrane"/>
    <property type="evidence" value="ECO:0007669"/>
    <property type="project" value="UniProtKB-SubCell"/>
</dbReference>
<dbReference type="Pfam" id="PF04143">
    <property type="entry name" value="Sulf_transp"/>
    <property type="match status" value="1"/>
</dbReference>
<dbReference type="RefSeq" id="WP_049990045.1">
    <property type="nucleotide sequence ID" value="NZ_FOIS01000004.1"/>
</dbReference>
<keyword evidence="7 8" id="KW-0472">Membrane</keyword>
<dbReference type="Proteomes" id="UP000183275">
    <property type="component" value="Unassembled WGS sequence"/>
</dbReference>
<evidence type="ECO:0000256" key="7">
    <source>
        <dbReference type="ARBA" id="ARBA00023136"/>
    </source>
</evidence>
<keyword evidence="5 8" id="KW-0812">Transmembrane</keyword>
<dbReference type="PANTHER" id="PTHR30574">
    <property type="entry name" value="INNER MEMBRANE PROTEIN YEDE"/>
    <property type="match status" value="1"/>
</dbReference>
<comment type="subcellular location">
    <subcellularLocation>
        <location evidence="1">Cell inner membrane</location>
        <topology evidence="1">Multi-pass membrane protein</topology>
    </subcellularLocation>
</comment>
<dbReference type="STRING" id="1202768.SAMN05216285_3370"/>
<protein>
    <submittedName>
        <fullName evidence="9">Uncharacterized protein</fullName>
    </submittedName>
</protein>
<evidence type="ECO:0000256" key="8">
    <source>
        <dbReference type="SAM" id="Phobius"/>
    </source>
</evidence>
<dbReference type="eggNOG" id="arCOG05632">
    <property type="taxonomic scope" value="Archaea"/>
</dbReference>
<reference evidence="10" key="1">
    <citation type="submission" date="2016-10" db="EMBL/GenBank/DDBJ databases">
        <authorList>
            <person name="Varghese N."/>
        </authorList>
    </citation>
    <scope>NUCLEOTIDE SEQUENCE [LARGE SCALE GENOMIC DNA]</scope>
    <source>
        <strain evidence="10">CGMCC 1.12284</strain>
    </source>
</reference>
<dbReference type="AlphaFoldDB" id="A0A1I0QCK7"/>
<evidence type="ECO:0000256" key="5">
    <source>
        <dbReference type="ARBA" id="ARBA00022692"/>
    </source>
</evidence>
<feature type="transmembrane region" description="Helical" evidence="8">
    <location>
        <begin position="107"/>
        <end position="127"/>
    </location>
</feature>
<feature type="transmembrane region" description="Helical" evidence="8">
    <location>
        <begin position="365"/>
        <end position="383"/>
    </location>
</feature>
<proteinExistence type="predicted"/>
<feature type="transmembrane region" description="Helical" evidence="8">
    <location>
        <begin position="75"/>
        <end position="95"/>
    </location>
</feature>
<feature type="transmembrane region" description="Helical" evidence="8">
    <location>
        <begin position="292"/>
        <end position="316"/>
    </location>
</feature>
<dbReference type="EMBL" id="FOIS01000004">
    <property type="protein sequence ID" value="SEW24630.1"/>
    <property type="molecule type" value="Genomic_DNA"/>
</dbReference>
<feature type="transmembrane region" description="Helical" evidence="8">
    <location>
        <begin position="237"/>
        <end position="259"/>
    </location>
</feature>
<feature type="transmembrane region" description="Helical" evidence="8">
    <location>
        <begin position="6"/>
        <end position="24"/>
    </location>
</feature>
<keyword evidence="3" id="KW-1003">Cell membrane</keyword>
<evidence type="ECO:0000256" key="6">
    <source>
        <dbReference type="ARBA" id="ARBA00022989"/>
    </source>
</evidence>
<evidence type="ECO:0000256" key="1">
    <source>
        <dbReference type="ARBA" id="ARBA00004429"/>
    </source>
</evidence>
<dbReference type="OrthoDB" id="26401at2157"/>